<organism evidence="2 3">
    <name type="scientific">Gordonia humi</name>
    <dbReference type="NCBI Taxonomy" id="686429"/>
    <lineage>
        <taxon>Bacteria</taxon>
        <taxon>Bacillati</taxon>
        <taxon>Actinomycetota</taxon>
        <taxon>Actinomycetes</taxon>
        <taxon>Mycobacteriales</taxon>
        <taxon>Gordoniaceae</taxon>
        <taxon>Gordonia</taxon>
    </lineage>
</organism>
<dbReference type="EMBL" id="JACIFP010000001">
    <property type="protein sequence ID" value="MBB4134084.1"/>
    <property type="molecule type" value="Genomic_DNA"/>
</dbReference>
<feature type="region of interest" description="Disordered" evidence="1">
    <location>
        <begin position="100"/>
        <end position="140"/>
    </location>
</feature>
<comment type="caution">
    <text evidence="2">The sequence shown here is derived from an EMBL/GenBank/DDBJ whole genome shotgun (WGS) entry which is preliminary data.</text>
</comment>
<sequence length="247" mass="27185">MDRWVRRNTARLRQVPVRTRGGHGCRCPKVRIGGTLLSDNTHQTGEAEWSSSLRLIASPYRESRGCTEVLGVRGRTGVHQCETVRSVALVAAESGGTGHWLLTREPGSGTGPSVSMSRPMSMYRGTRRRSRSATRLSRSPVNCGPACAKSNVNFLGFTGRTPVGRMVREDRGVTPESVSPSRWSSLGHRYGSCVYLWEVRGRPTILTAERSESSEFGVHVVAWWMAADQGMRPSPDHVVHISIVSWG</sequence>
<evidence type="ECO:0000256" key="1">
    <source>
        <dbReference type="SAM" id="MobiDB-lite"/>
    </source>
</evidence>
<evidence type="ECO:0000313" key="3">
    <source>
        <dbReference type="Proteomes" id="UP000551501"/>
    </source>
</evidence>
<gene>
    <name evidence="2" type="ORF">BKA16_000636</name>
</gene>
<reference evidence="2 3" key="1">
    <citation type="submission" date="2020-08" db="EMBL/GenBank/DDBJ databases">
        <title>Sequencing the genomes of 1000 actinobacteria strains.</title>
        <authorList>
            <person name="Klenk H.-P."/>
        </authorList>
    </citation>
    <scope>NUCLEOTIDE SEQUENCE [LARGE SCALE GENOMIC DNA]</scope>
    <source>
        <strain evidence="2 3">DSM 45298</strain>
    </source>
</reference>
<evidence type="ECO:0000313" key="2">
    <source>
        <dbReference type="EMBL" id="MBB4134084.1"/>
    </source>
</evidence>
<name>A0A840EUQ7_9ACTN</name>
<keyword evidence="3" id="KW-1185">Reference proteome</keyword>
<protein>
    <submittedName>
        <fullName evidence="2">Uncharacterized protein</fullName>
    </submittedName>
</protein>
<accession>A0A840EUQ7</accession>
<dbReference type="AlphaFoldDB" id="A0A840EUQ7"/>
<proteinExistence type="predicted"/>
<dbReference type="Proteomes" id="UP000551501">
    <property type="component" value="Unassembled WGS sequence"/>
</dbReference>